<keyword evidence="1" id="KW-0597">Phosphoprotein</keyword>
<dbReference type="Proteomes" id="UP000189670">
    <property type="component" value="Unassembled WGS sequence"/>
</dbReference>
<sequence length="110" mass="12698">MNDDMNKKSDQDQNKKWKVLITDDEELIHVMITGLLEGYEFNGQELELFHAYSGEAAKAVLREHTDIVVIILDVRLEKRDTGFHMVQYIRETLKNSLIKIILLTAVLSPV</sequence>
<accession>A0A1V1P156</accession>
<proteinExistence type="predicted"/>
<feature type="modified residue" description="4-aspartylphosphate" evidence="1">
    <location>
        <position position="73"/>
    </location>
</feature>
<gene>
    <name evidence="3" type="ORF">OMM_10356</name>
</gene>
<evidence type="ECO:0000256" key="1">
    <source>
        <dbReference type="PROSITE-ProRule" id="PRU00169"/>
    </source>
</evidence>
<name>A0A1V1P156_9BACT</name>
<evidence type="ECO:0000313" key="4">
    <source>
        <dbReference type="Proteomes" id="UP000189670"/>
    </source>
</evidence>
<evidence type="ECO:0000259" key="2">
    <source>
        <dbReference type="PROSITE" id="PS50110"/>
    </source>
</evidence>
<dbReference type="AlphaFoldDB" id="A0A1V1P156"/>
<dbReference type="Pfam" id="PF00072">
    <property type="entry name" value="Response_reg"/>
    <property type="match status" value="1"/>
</dbReference>
<dbReference type="SUPFAM" id="SSF52172">
    <property type="entry name" value="CheY-like"/>
    <property type="match status" value="1"/>
</dbReference>
<reference evidence="4" key="1">
    <citation type="submission" date="2012-11" db="EMBL/GenBank/DDBJ databases">
        <authorList>
            <person name="Lucero-Rivera Y.E."/>
            <person name="Tovar-Ramirez D."/>
        </authorList>
    </citation>
    <scope>NUCLEOTIDE SEQUENCE [LARGE SCALE GENOMIC DNA]</scope>
    <source>
        <strain evidence="4">Araruama</strain>
    </source>
</reference>
<dbReference type="Gene3D" id="3.40.50.2300">
    <property type="match status" value="1"/>
</dbReference>
<dbReference type="InterPro" id="IPR011006">
    <property type="entry name" value="CheY-like_superfamily"/>
</dbReference>
<dbReference type="EMBL" id="ATBP01000894">
    <property type="protein sequence ID" value="ETR68602.1"/>
    <property type="molecule type" value="Genomic_DNA"/>
</dbReference>
<feature type="domain" description="Response regulatory" evidence="2">
    <location>
        <begin position="18"/>
        <end position="110"/>
    </location>
</feature>
<dbReference type="PROSITE" id="PS50110">
    <property type="entry name" value="RESPONSE_REGULATORY"/>
    <property type="match status" value="1"/>
</dbReference>
<organism evidence="3 4">
    <name type="scientific">Candidatus Magnetoglobus multicellularis str. Araruama</name>
    <dbReference type="NCBI Taxonomy" id="890399"/>
    <lineage>
        <taxon>Bacteria</taxon>
        <taxon>Pseudomonadati</taxon>
        <taxon>Thermodesulfobacteriota</taxon>
        <taxon>Desulfobacteria</taxon>
        <taxon>Desulfobacterales</taxon>
        <taxon>Desulfobacteraceae</taxon>
        <taxon>Candidatus Magnetoglobus</taxon>
    </lineage>
</organism>
<dbReference type="InterPro" id="IPR001789">
    <property type="entry name" value="Sig_transdc_resp-reg_receiver"/>
</dbReference>
<protein>
    <recommendedName>
        <fullName evidence="2">Response regulatory domain-containing protein</fullName>
    </recommendedName>
</protein>
<evidence type="ECO:0000313" key="3">
    <source>
        <dbReference type="EMBL" id="ETR68602.1"/>
    </source>
</evidence>
<dbReference type="GO" id="GO:0000160">
    <property type="term" value="P:phosphorelay signal transduction system"/>
    <property type="evidence" value="ECO:0007669"/>
    <property type="project" value="InterPro"/>
</dbReference>
<comment type="caution">
    <text evidence="3">The sequence shown here is derived from an EMBL/GenBank/DDBJ whole genome shotgun (WGS) entry which is preliminary data.</text>
</comment>